<dbReference type="RefSeq" id="WP_149599470.1">
    <property type="nucleotide sequence ID" value="NZ_VTUU01000002.1"/>
</dbReference>
<dbReference type="EMBL" id="VTUU01000002">
    <property type="protein sequence ID" value="KAA1175049.1"/>
    <property type="molecule type" value="Genomic_DNA"/>
</dbReference>
<evidence type="ECO:0000313" key="1">
    <source>
        <dbReference type="EMBL" id="KAA1175049.1"/>
    </source>
</evidence>
<name>A0A5B0VM86_9GAMM</name>
<proteinExistence type="predicted"/>
<evidence type="ECO:0000313" key="2">
    <source>
        <dbReference type="Proteomes" id="UP000323161"/>
    </source>
</evidence>
<dbReference type="AlphaFoldDB" id="A0A5B0VM86"/>
<sequence>MKLNNSGAILQRISFAVGLVVISSSVFSEPRISSVTGELSDGGQLIISGSGFGNFGGRIIAWDDFEQHNIGEYVNGLQSEIGKAWSTQYGYVGPGLAVDGTKSVSGTKSVKIDWSADGGNSIRAFGWSSEGPIDKIYISYHRYMEGAYKAASGYNHKQFYLFGTNSEFPQFMPLIPGGETGWAVYNNSGSFSQVPSGERGYSLQKLSYSNTEGQFQRWEWFLKLNSPETSYNGIVDGWVDGAVNWNFDDFRIGYKSGSFDDFRLGHMAQGFTDSARAWFDDVYTATTPARAEVCFSAEWAACGKEKTVLIPDPDRWGDGQIVVNFRQSNYLSQGKLYLYVIDNNGVVNQSGYQLDAVVGGSLPMPPNPVQVQ</sequence>
<accession>A0A5B0VM86</accession>
<comment type="caution">
    <text evidence="1">The sequence shown here is derived from an EMBL/GenBank/DDBJ whole genome shotgun (WGS) entry which is preliminary data.</text>
</comment>
<organism evidence="1 2">
    <name type="scientific">Marinobacter salinexigens</name>
    <dbReference type="NCBI Taxonomy" id="2919747"/>
    <lineage>
        <taxon>Bacteria</taxon>
        <taxon>Pseudomonadati</taxon>
        <taxon>Pseudomonadota</taxon>
        <taxon>Gammaproteobacteria</taxon>
        <taxon>Pseudomonadales</taxon>
        <taxon>Marinobacteraceae</taxon>
        <taxon>Marinobacter</taxon>
    </lineage>
</organism>
<dbReference type="Gene3D" id="2.60.120.200">
    <property type="match status" value="1"/>
</dbReference>
<gene>
    <name evidence="1" type="ORF">FWJ25_06675</name>
</gene>
<dbReference type="Proteomes" id="UP000323161">
    <property type="component" value="Unassembled WGS sequence"/>
</dbReference>
<protein>
    <submittedName>
        <fullName evidence="1">Uncharacterized protein</fullName>
    </submittedName>
</protein>
<keyword evidence="2" id="KW-1185">Reference proteome</keyword>
<reference evidence="1 2" key="1">
    <citation type="submission" date="2019-08" db="EMBL/GenBank/DDBJ databases">
        <title>Marinobacter ZYF650 sp. nov., a marine bacterium isolated from seawater of the Mariana trench.</title>
        <authorList>
            <person name="Ahmad W."/>
        </authorList>
    </citation>
    <scope>NUCLEOTIDE SEQUENCE [LARGE SCALE GENOMIC DNA]</scope>
    <source>
        <strain evidence="1 2">ZYF650</strain>
    </source>
</reference>